<reference evidence="2" key="1">
    <citation type="submission" date="2019-03" db="EMBL/GenBank/DDBJ databases">
        <authorList>
            <person name="Mank J."/>
            <person name="Almeida P."/>
        </authorList>
    </citation>
    <scope>NUCLEOTIDE SEQUENCE</scope>
    <source>
        <strain evidence="2">78183</strain>
    </source>
</reference>
<dbReference type="EMBL" id="CAADRP010000779">
    <property type="protein sequence ID" value="VFU32014.1"/>
    <property type="molecule type" value="Genomic_DNA"/>
</dbReference>
<gene>
    <name evidence="2" type="ORF">SVIM_LOCUS138732</name>
</gene>
<feature type="region of interest" description="Disordered" evidence="1">
    <location>
        <begin position="80"/>
        <end position="100"/>
    </location>
</feature>
<feature type="compositionally biased region" description="Basic and acidic residues" evidence="1">
    <location>
        <begin position="85"/>
        <end position="95"/>
    </location>
</feature>
<evidence type="ECO:0000313" key="2">
    <source>
        <dbReference type="EMBL" id="VFU32014.1"/>
    </source>
</evidence>
<accession>A0A6N2KYQ4</accession>
<sequence length="178" mass="20305">MDHNDHQIHSLDICNRFYNFVTKIVSAHALKTVKLGHPTLQNFAKPRSGAIHEGEEPGCEDVKRDDSLKKFDIFDSSFSSAVQDSDDRLGTRSQEEAPLPCSPVAQAKPAKIKKNVSINDRVEEINTRKKMKRWESTEKLPSLDMEEDTVHPVKSILKKDSFHHCHLAERSIFFIHSD</sequence>
<proteinExistence type="predicted"/>
<protein>
    <submittedName>
        <fullName evidence="2">Uncharacterized protein</fullName>
    </submittedName>
</protein>
<name>A0A6N2KYQ4_SALVM</name>
<dbReference type="AlphaFoldDB" id="A0A6N2KYQ4"/>
<evidence type="ECO:0000256" key="1">
    <source>
        <dbReference type="SAM" id="MobiDB-lite"/>
    </source>
</evidence>
<organism evidence="2">
    <name type="scientific">Salix viminalis</name>
    <name type="common">Common osier</name>
    <name type="synonym">Basket willow</name>
    <dbReference type="NCBI Taxonomy" id="40686"/>
    <lineage>
        <taxon>Eukaryota</taxon>
        <taxon>Viridiplantae</taxon>
        <taxon>Streptophyta</taxon>
        <taxon>Embryophyta</taxon>
        <taxon>Tracheophyta</taxon>
        <taxon>Spermatophyta</taxon>
        <taxon>Magnoliopsida</taxon>
        <taxon>eudicotyledons</taxon>
        <taxon>Gunneridae</taxon>
        <taxon>Pentapetalae</taxon>
        <taxon>rosids</taxon>
        <taxon>fabids</taxon>
        <taxon>Malpighiales</taxon>
        <taxon>Salicaceae</taxon>
        <taxon>Saliceae</taxon>
        <taxon>Salix</taxon>
    </lineage>
</organism>